<dbReference type="InterPro" id="IPR036890">
    <property type="entry name" value="HATPase_C_sf"/>
</dbReference>
<evidence type="ECO:0000256" key="8">
    <source>
        <dbReference type="ARBA" id="ARBA00023136"/>
    </source>
</evidence>
<accession>A0A2P1PQK2</accession>
<reference evidence="11 12" key="2">
    <citation type="submission" date="2018-03" db="EMBL/GenBank/DDBJ databases">
        <authorList>
            <person name="Keele B.F."/>
        </authorList>
    </citation>
    <scope>NUCLEOTIDE SEQUENCE [LARGE SCALE GENOMIC DNA]</scope>
    <source>
        <strain evidence="11 12">D13</strain>
    </source>
</reference>
<keyword evidence="12" id="KW-1185">Reference proteome</keyword>
<feature type="transmembrane region" description="Helical" evidence="9">
    <location>
        <begin position="34"/>
        <end position="52"/>
    </location>
</feature>
<dbReference type="GO" id="GO:0000155">
    <property type="term" value="F:phosphorelay sensor kinase activity"/>
    <property type="evidence" value="ECO:0007669"/>
    <property type="project" value="InterPro"/>
</dbReference>
<evidence type="ECO:0000256" key="1">
    <source>
        <dbReference type="ARBA" id="ARBA00004651"/>
    </source>
</evidence>
<keyword evidence="2" id="KW-1003">Cell membrane</keyword>
<dbReference type="SUPFAM" id="SSF55874">
    <property type="entry name" value="ATPase domain of HSP90 chaperone/DNA topoisomerase II/histidine kinase"/>
    <property type="match status" value="1"/>
</dbReference>
<dbReference type="OrthoDB" id="9797605at2"/>
<evidence type="ECO:0000256" key="7">
    <source>
        <dbReference type="ARBA" id="ARBA00023012"/>
    </source>
</evidence>
<dbReference type="InterPro" id="IPR050482">
    <property type="entry name" value="Sensor_HK_TwoCompSys"/>
</dbReference>
<dbReference type="Pfam" id="PF02518">
    <property type="entry name" value="HATPase_c"/>
    <property type="match status" value="1"/>
</dbReference>
<evidence type="ECO:0000256" key="9">
    <source>
        <dbReference type="SAM" id="Phobius"/>
    </source>
</evidence>
<organism evidence="11 12">
    <name type="scientific">Ahniella affigens</name>
    <dbReference type="NCBI Taxonomy" id="2021234"/>
    <lineage>
        <taxon>Bacteria</taxon>
        <taxon>Pseudomonadati</taxon>
        <taxon>Pseudomonadota</taxon>
        <taxon>Gammaproteobacteria</taxon>
        <taxon>Lysobacterales</taxon>
        <taxon>Rhodanobacteraceae</taxon>
        <taxon>Ahniella</taxon>
    </lineage>
</organism>
<dbReference type="Gene3D" id="3.30.450.20">
    <property type="entry name" value="PAS domain"/>
    <property type="match status" value="1"/>
</dbReference>
<dbReference type="RefSeq" id="WP_106891048.1">
    <property type="nucleotide sequence ID" value="NZ_CP027860.1"/>
</dbReference>
<keyword evidence="3" id="KW-0808">Transferase</keyword>
<evidence type="ECO:0000313" key="11">
    <source>
        <dbReference type="EMBL" id="AVP97123.1"/>
    </source>
</evidence>
<keyword evidence="6 9" id="KW-1133">Transmembrane helix</keyword>
<gene>
    <name evidence="11" type="ORF">C7S18_07920</name>
</gene>
<keyword evidence="4 9" id="KW-0812">Transmembrane</keyword>
<dbReference type="GO" id="GO:0005886">
    <property type="term" value="C:plasma membrane"/>
    <property type="evidence" value="ECO:0007669"/>
    <property type="project" value="UniProtKB-SubCell"/>
</dbReference>
<dbReference type="Proteomes" id="UP000241074">
    <property type="component" value="Chromosome"/>
</dbReference>
<dbReference type="SMART" id="SM00387">
    <property type="entry name" value="HATPase_c"/>
    <property type="match status" value="1"/>
</dbReference>
<dbReference type="Gene3D" id="3.30.565.10">
    <property type="entry name" value="Histidine kinase-like ATPase, C-terminal domain"/>
    <property type="match status" value="1"/>
</dbReference>
<name>A0A2P1PQK2_9GAMM</name>
<keyword evidence="5" id="KW-0418">Kinase</keyword>
<proteinExistence type="predicted"/>
<dbReference type="AlphaFoldDB" id="A0A2P1PQK2"/>
<dbReference type="PANTHER" id="PTHR24421">
    <property type="entry name" value="NITRATE/NITRITE SENSOR PROTEIN NARX-RELATED"/>
    <property type="match status" value="1"/>
</dbReference>
<evidence type="ECO:0000256" key="2">
    <source>
        <dbReference type="ARBA" id="ARBA00022475"/>
    </source>
</evidence>
<dbReference type="GO" id="GO:0046983">
    <property type="term" value="F:protein dimerization activity"/>
    <property type="evidence" value="ECO:0007669"/>
    <property type="project" value="InterPro"/>
</dbReference>
<dbReference type="CDD" id="cd16917">
    <property type="entry name" value="HATPase_UhpB-NarQ-NarX-like"/>
    <property type="match status" value="1"/>
</dbReference>
<keyword evidence="7" id="KW-0902">Two-component regulatory system</keyword>
<evidence type="ECO:0000256" key="4">
    <source>
        <dbReference type="ARBA" id="ARBA00022692"/>
    </source>
</evidence>
<dbReference type="Pfam" id="PF07730">
    <property type="entry name" value="HisKA_3"/>
    <property type="match status" value="1"/>
</dbReference>
<dbReference type="InterPro" id="IPR011712">
    <property type="entry name" value="Sig_transdc_His_kin_sub3_dim/P"/>
</dbReference>
<keyword evidence="8 9" id="KW-0472">Membrane</keyword>
<protein>
    <recommendedName>
        <fullName evidence="10">Histidine kinase/HSP90-like ATPase domain-containing protein</fullName>
    </recommendedName>
</protein>
<evidence type="ECO:0000259" key="10">
    <source>
        <dbReference type="SMART" id="SM00387"/>
    </source>
</evidence>
<evidence type="ECO:0000256" key="5">
    <source>
        <dbReference type="ARBA" id="ARBA00022777"/>
    </source>
</evidence>
<sequence>MLLNLAVLLVFAALILLLLHTNKSAAGSRLAPWILLSLATQSTILILGYQFINSRLLRPLSLLTREYPAKTEHAPDRAKANSHSDYLAQIRNVIDSAATSAHLVAQDKARLGSILNAASTFVLVCNDHGKMTYCNLGFAEMLRAHNLDPEQFHLDSLLTAEAIQTIRRAVSVEHGTIELATSMRLRQTAPMPVRLVAIPLDFGDDRLLLMATDLSEWVAMHSEMIMLEAERFRTKAALDQSEARARELEWGMLDIAEQEQRRIGRDLHDGLGQRLTGISFLAKVLVTKLEGDDPKHVPSAQWIVTLLNQAIDDVRQVSRELNPIGFEHHNLGLALRRLVNDVTESCGVSCELIDRCSDLHFSGAVAAQIFRIVQEAINNALRHGRANIISVFLERRSARLRICILDDGIGFDVSLLRTGSGLVNMRTRTAALSGSLRCRSKPHTDRGTILIVSIPEPIVDLWT</sequence>
<comment type="subcellular location">
    <subcellularLocation>
        <location evidence="1">Cell membrane</location>
        <topology evidence="1">Multi-pass membrane protein</topology>
    </subcellularLocation>
</comment>
<dbReference type="KEGG" id="xba:C7S18_07920"/>
<feature type="domain" description="Histidine kinase/HSP90-like ATPase" evidence="10">
    <location>
        <begin position="364"/>
        <end position="458"/>
    </location>
</feature>
<evidence type="ECO:0000256" key="6">
    <source>
        <dbReference type="ARBA" id="ARBA00022989"/>
    </source>
</evidence>
<evidence type="ECO:0000256" key="3">
    <source>
        <dbReference type="ARBA" id="ARBA00022679"/>
    </source>
</evidence>
<reference evidence="11 12" key="1">
    <citation type="submission" date="2018-03" db="EMBL/GenBank/DDBJ databases">
        <title>Ahniella affigens gen. nov., sp. nov., a gammaproteobacterium isolated from sandy soil near a stream.</title>
        <authorList>
            <person name="Ko Y."/>
            <person name="Kim J.-H."/>
        </authorList>
    </citation>
    <scope>NUCLEOTIDE SEQUENCE [LARGE SCALE GENOMIC DNA]</scope>
    <source>
        <strain evidence="11 12">D13</strain>
    </source>
</reference>
<dbReference type="InterPro" id="IPR003594">
    <property type="entry name" value="HATPase_dom"/>
</dbReference>
<dbReference type="EMBL" id="CP027860">
    <property type="protein sequence ID" value="AVP97123.1"/>
    <property type="molecule type" value="Genomic_DNA"/>
</dbReference>
<dbReference type="PANTHER" id="PTHR24421:SF37">
    <property type="entry name" value="SENSOR HISTIDINE KINASE NARS"/>
    <property type="match status" value="1"/>
</dbReference>
<dbReference type="Gene3D" id="1.20.5.1930">
    <property type="match status" value="1"/>
</dbReference>
<evidence type="ECO:0000313" key="12">
    <source>
        <dbReference type="Proteomes" id="UP000241074"/>
    </source>
</evidence>